<feature type="binding site" evidence="13">
    <location>
        <position position="325"/>
    </location>
    <ligand>
        <name>Zn(2+)</name>
        <dbReference type="ChEBI" id="CHEBI:29105"/>
        <note>catalytic</note>
    </ligand>
</feature>
<evidence type="ECO:0000256" key="12">
    <source>
        <dbReference type="PIRSR" id="PIRSR601384-1"/>
    </source>
</evidence>
<gene>
    <name evidence="15" type="ORF">BKCO1_35000124</name>
</gene>
<dbReference type="PROSITE" id="PS51257">
    <property type="entry name" value="PROKAR_LIPOPROTEIN"/>
    <property type="match status" value="1"/>
</dbReference>
<keyword evidence="8" id="KW-0378">Hydrolase</keyword>
<dbReference type="Pfam" id="PF02102">
    <property type="entry name" value="Peptidase_M35"/>
    <property type="match status" value="1"/>
</dbReference>
<evidence type="ECO:0000256" key="10">
    <source>
        <dbReference type="ARBA" id="ARBA00023049"/>
    </source>
</evidence>
<evidence type="ECO:0000256" key="9">
    <source>
        <dbReference type="ARBA" id="ARBA00022833"/>
    </source>
</evidence>
<evidence type="ECO:0000256" key="8">
    <source>
        <dbReference type="ARBA" id="ARBA00022801"/>
    </source>
</evidence>
<dbReference type="GeneID" id="31015012"/>
<feature type="binding site" evidence="13">
    <location>
        <position position="310"/>
    </location>
    <ligand>
        <name>Zn(2+)</name>
        <dbReference type="ChEBI" id="CHEBI:29105"/>
        <note>catalytic</note>
    </ligand>
</feature>
<evidence type="ECO:0000313" key="16">
    <source>
        <dbReference type="Proteomes" id="UP000183809"/>
    </source>
</evidence>
<dbReference type="Gene3D" id="2.60.40.2970">
    <property type="match status" value="1"/>
</dbReference>
<dbReference type="SUPFAM" id="SSF55486">
    <property type="entry name" value="Metalloproteases ('zincins'), catalytic domain"/>
    <property type="match status" value="1"/>
</dbReference>
<feature type="binding site" evidence="13">
    <location>
        <position position="314"/>
    </location>
    <ligand>
        <name>Zn(2+)</name>
        <dbReference type="ChEBI" id="CHEBI:29105"/>
        <note>catalytic</note>
    </ligand>
</feature>
<keyword evidence="11" id="KW-0865">Zymogen</keyword>
<keyword evidence="10" id="KW-0482">Metalloprotease</keyword>
<proteinExistence type="inferred from homology"/>
<dbReference type="OrthoDB" id="412874at2759"/>
<dbReference type="GO" id="GO:0046872">
    <property type="term" value="F:metal ion binding"/>
    <property type="evidence" value="ECO:0007669"/>
    <property type="project" value="UniProtKB-KW"/>
</dbReference>
<comment type="catalytic activity">
    <reaction evidence="1">
        <text>Preferential cleavage of bonds with hydrophobic residues in P1'. Also 3-Asn-|-Gln-4 and 8-Gly-|-Ser-9 bonds in insulin B chain.</text>
        <dbReference type="EC" id="3.4.24.39"/>
    </reaction>
</comment>
<evidence type="ECO:0000313" key="15">
    <source>
        <dbReference type="EMBL" id="OJD32830.1"/>
    </source>
</evidence>
<evidence type="ECO:0000256" key="7">
    <source>
        <dbReference type="ARBA" id="ARBA00022729"/>
    </source>
</evidence>
<keyword evidence="5" id="KW-0165">Cleavage on pair of basic residues</keyword>
<keyword evidence="9 13" id="KW-0862">Zinc</keyword>
<name>A0A1J9QV13_9PEZI</name>
<dbReference type="RefSeq" id="XP_020129090.1">
    <property type="nucleotide sequence ID" value="XM_020274751.1"/>
</dbReference>
<dbReference type="CDD" id="cd11008">
    <property type="entry name" value="M35_deuterolysin_like"/>
    <property type="match status" value="1"/>
</dbReference>
<feature type="chain" id="PRO_5012272787" description="deuterolysin" evidence="14">
    <location>
        <begin position="21"/>
        <end position="383"/>
    </location>
</feature>
<comment type="caution">
    <text evidence="15">The sequence shown here is derived from an EMBL/GenBank/DDBJ whole genome shotgun (WGS) entry which is preliminary data.</text>
</comment>
<evidence type="ECO:0000256" key="1">
    <source>
        <dbReference type="ARBA" id="ARBA00001187"/>
    </source>
</evidence>
<dbReference type="Proteomes" id="UP000183809">
    <property type="component" value="Unassembled WGS sequence"/>
</dbReference>
<evidence type="ECO:0000256" key="3">
    <source>
        <dbReference type="ARBA" id="ARBA00012431"/>
    </source>
</evidence>
<evidence type="ECO:0000256" key="6">
    <source>
        <dbReference type="ARBA" id="ARBA00022723"/>
    </source>
</evidence>
<dbReference type="EC" id="3.4.24.39" evidence="3"/>
<evidence type="ECO:0000256" key="5">
    <source>
        <dbReference type="ARBA" id="ARBA00022685"/>
    </source>
</evidence>
<keyword evidence="7 14" id="KW-0732">Signal</keyword>
<reference evidence="15 16" key="1">
    <citation type="submission" date="2016-10" db="EMBL/GenBank/DDBJ databases">
        <title>Proteomics and genomics reveal pathogen-plant mechanisms compatible with a hemibiotrophic lifestyle of Diplodia corticola.</title>
        <authorList>
            <person name="Fernandes I."/>
            <person name="De Jonge R."/>
            <person name="Van De Peer Y."/>
            <person name="Devreese B."/>
            <person name="Alves A."/>
            <person name="Esteves A.C."/>
        </authorList>
    </citation>
    <scope>NUCLEOTIDE SEQUENCE [LARGE SCALE GENOMIC DNA]</scope>
    <source>
        <strain evidence="15 16">CBS 112549</strain>
    </source>
</reference>
<dbReference type="InterPro" id="IPR024079">
    <property type="entry name" value="MetalloPept_cat_dom_sf"/>
</dbReference>
<sequence>MKLILQLCLLALATLAACTGQVNVTLSSVGRTVMEAIITNTGQCDLNLFNKATILGDAPIQKVFMLSQGVLLPFEGVRFSPPGPGNYTSGDFVHLSIGNSVVVYFDASEEYDLNAGGAFTVVAIGSIPYAEGNSTSLKGDAVAFTSNTLAIDIAPIVDGKILTARTKFHSLVTGVDVASSCENDLLDRVEAAIVGDGGCANQADAAVDDAELKDTSKQFKRYFHTDEQVHKDRVIARFQSIADQCEAIERGSIKFHCEDVLGFCYIKPSGWSAAYAFDDYNLICLCDPAHGFPALTQTCGDVDMTGIVIHELSHLRNIYDPPTRDYATLLSGGAADLEAMYAVENADTYRLYAQALALNCPLPPTPTFSTSWNQSATTTPCEK</sequence>
<evidence type="ECO:0000256" key="13">
    <source>
        <dbReference type="PIRSR" id="PIRSR601384-2"/>
    </source>
</evidence>
<keyword evidence="16" id="KW-1185">Reference proteome</keyword>
<keyword evidence="4" id="KW-0645">Protease</keyword>
<comment type="cofactor">
    <cofactor evidence="13">
        <name>Zn(2+)</name>
        <dbReference type="ChEBI" id="CHEBI:29105"/>
    </cofactor>
    <text evidence="13">Binds 1 zinc ion per subunit.</text>
</comment>
<dbReference type="Gene3D" id="3.40.390.10">
    <property type="entry name" value="Collagenase (Catalytic Domain)"/>
    <property type="match status" value="1"/>
</dbReference>
<dbReference type="InterPro" id="IPR050414">
    <property type="entry name" value="Fungal_M35_metalloproteases"/>
</dbReference>
<comment type="similarity">
    <text evidence="2">Belongs to the peptidase M35 family.</text>
</comment>
<dbReference type="EMBL" id="MNUE01000035">
    <property type="protein sequence ID" value="OJD32830.1"/>
    <property type="molecule type" value="Genomic_DNA"/>
</dbReference>
<accession>A0A1J9QV13</accession>
<evidence type="ECO:0000256" key="14">
    <source>
        <dbReference type="SAM" id="SignalP"/>
    </source>
</evidence>
<dbReference type="AlphaFoldDB" id="A0A1J9QV13"/>
<organism evidence="15 16">
    <name type="scientific">Diplodia corticola</name>
    <dbReference type="NCBI Taxonomy" id="236234"/>
    <lineage>
        <taxon>Eukaryota</taxon>
        <taxon>Fungi</taxon>
        <taxon>Dikarya</taxon>
        <taxon>Ascomycota</taxon>
        <taxon>Pezizomycotina</taxon>
        <taxon>Dothideomycetes</taxon>
        <taxon>Dothideomycetes incertae sedis</taxon>
        <taxon>Botryosphaeriales</taxon>
        <taxon>Botryosphaeriaceae</taxon>
        <taxon>Diplodia</taxon>
    </lineage>
</organism>
<dbReference type="InterPro" id="IPR001384">
    <property type="entry name" value="Peptidase_M35"/>
</dbReference>
<protein>
    <recommendedName>
        <fullName evidence="3">deuterolysin</fullName>
        <ecNumber evidence="3">3.4.24.39</ecNumber>
    </recommendedName>
</protein>
<keyword evidence="6 13" id="KW-0479">Metal-binding</keyword>
<dbReference type="GO" id="GO:0004222">
    <property type="term" value="F:metalloendopeptidase activity"/>
    <property type="evidence" value="ECO:0007669"/>
    <property type="project" value="InterPro"/>
</dbReference>
<dbReference type="PANTHER" id="PTHR37016:SF3">
    <property type="entry name" value="NEUTRAL PROTEASE 2-RELATED"/>
    <property type="match status" value="1"/>
</dbReference>
<evidence type="ECO:0000256" key="4">
    <source>
        <dbReference type="ARBA" id="ARBA00022670"/>
    </source>
</evidence>
<evidence type="ECO:0000256" key="2">
    <source>
        <dbReference type="ARBA" id="ARBA00010279"/>
    </source>
</evidence>
<evidence type="ECO:0000256" key="11">
    <source>
        <dbReference type="ARBA" id="ARBA00023145"/>
    </source>
</evidence>
<feature type="signal peptide" evidence="14">
    <location>
        <begin position="1"/>
        <end position="20"/>
    </location>
</feature>
<dbReference type="PANTHER" id="PTHR37016">
    <property type="match status" value="1"/>
</dbReference>
<dbReference type="GO" id="GO:0006508">
    <property type="term" value="P:proteolysis"/>
    <property type="evidence" value="ECO:0007669"/>
    <property type="project" value="UniProtKB-KW"/>
</dbReference>
<dbReference type="STRING" id="236234.A0A1J9QV13"/>
<feature type="active site" evidence="12">
    <location>
        <position position="311"/>
    </location>
</feature>